<dbReference type="Pfam" id="PF11845">
    <property type="entry name" value="Tll0287-like"/>
    <property type="match status" value="1"/>
</dbReference>
<dbReference type="SMART" id="SM00304">
    <property type="entry name" value="HAMP"/>
    <property type="match status" value="1"/>
</dbReference>
<dbReference type="Proteomes" id="UP000520592">
    <property type="component" value="Unassembled WGS sequence"/>
</dbReference>
<evidence type="ECO:0000259" key="2">
    <source>
        <dbReference type="PROSITE" id="PS50885"/>
    </source>
</evidence>
<name>A0A7Y7YAT2_9PSED</name>
<keyword evidence="1" id="KW-0812">Transmembrane</keyword>
<evidence type="ECO:0000313" key="4">
    <source>
        <dbReference type="Proteomes" id="UP000520592"/>
    </source>
</evidence>
<dbReference type="Gene3D" id="6.10.340.10">
    <property type="match status" value="1"/>
</dbReference>
<feature type="transmembrane region" description="Helical" evidence="1">
    <location>
        <begin position="12"/>
        <end position="32"/>
    </location>
</feature>
<feature type="transmembrane region" description="Helical" evidence="1">
    <location>
        <begin position="214"/>
        <end position="237"/>
    </location>
</feature>
<dbReference type="PROSITE" id="PS50885">
    <property type="entry name" value="HAMP"/>
    <property type="match status" value="1"/>
</dbReference>
<sequence>MKLSLAVKFNVVFLAVFVVGFIATSVFTNNLLQQSARKETLETARLLMGSATAASTYTAEQIVPLLENRLKFQFLPQSVPDFAAITHLQSLLKSYPDYSYKEATLNPTNKRDQANAWETELVNKLRSEPQTDELVGERADAKGPSLYIARPIQIKDGACLACHSTPEAAPKTMVDLYGPVNGFGWKLNDIIGAQVVTVPLALPFQRANMMLHSYMLSMLVIFAVLFAALNLMVHLFVTRRLRQMSALADRVSLGDTDVPEIDVSGNDELARLGQSFGRMRTSLVSAMKMLEE</sequence>
<dbReference type="RefSeq" id="WP_177060907.1">
    <property type="nucleotide sequence ID" value="NZ_JACAPB010000019.1"/>
</dbReference>
<protein>
    <submittedName>
        <fullName evidence="3">DUF3365 domain-containing protein</fullName>
    </submittedName>
</protein>
<accession>A0A7Y7YAT2</accession>
<keyword evidence="1" id="KW-0472">Membrane</keyword>
<proteinExistence type="predicted"/>
<dbReference type="InterPro" id="IPR021796">
    <property type="entry name" value="Tll0287-like_dom"/>
</dbReference>
<reference evidence="3 4" key="1">
    <citation type="submission" date="2020-04" db="EMBL/GenBank/DDBJ databases">
        <title>Molecular characterization of pseudomonads from Agaricus bisporus reveal novel blotch 2 pathogens in Western Europe.</title>
        <authorList>
            <person name="Taparia T."/>
            <person name="Krijger M."/>
            <person name="Haynes E."/>
            <person name="Elpinstone J.G."/>
            <person name="Noble R."/>
            <person name="Van Der Wolf J."/>
        </authorList>
    </citation>
    <scope>NUCLEOTIDE SEQUENCE [LARGE SCALE GENOMIC DNA]</scope>
    <source>
        <strain evidence="3 4">IPO3737</strain>
    </source>
</reference>
<feature type="domain" description="HAMP" evidence="2">
    <location>
        <begin position="235"/>
        <end position="288"/>
    </location>
</feature>
<evidence type="ECO:0000256" key="1">
    <source>
        <dbReference type="SAM" id="Phobius"/>
    </source>
</evidence>
<dbReference type="GO" id="GO:0007165">
    <property type="term" value="P:signal transduction"/>
    <property type="evidence" value="ECO:0007669"/>
    <property type="project" value="InterPro"/>
</dbReference>
<dbReference type="SUPFAM" id="SSF158472">
    <property type="entry name" value="HAMP domain-like"/>
    <property type="match status" value="1"/>
</dbReference>
<dbReference type="InterPro" id="IPR003660">
    <property type="entry name" value="HAMP_dom"/>
</dbReference>
<dbReference type="Pfam" id="PF00672">
    <property type="entry name" value="HAMP"/>
    <property type="match status" value="1"/>
</dbReference>
<comment type="caution">
    <text evidence="3">The sequence shown here is derived from an EMBL/GenBank/DDBJ whole genome shotgun (WGS) entry which is preliminary data.</text>
</comment>
<evidence type="ECO:0000313" key="3">
    <source>
        <dbReference type="EMBL" id="NWC32356.1"/>
    </source>
</evidence>
<dbReference type="CDD" id="cd06225">
    <property type="entry name" value="HAMP"/>
    <property type="match status" value="1"/>
</dbReference>
<dbReference type="AlphaFoldDB" id="A0A7Y7YAT2"/>
<gene>
    <name evidence="3" type="ORF">HX876_08125</name>
</gene>
<organism evidence="3 4">
    <name type="scientific">Pseudomonas gingeri</name>
    <dbReference type="NCBI Taxonomy" id="117681"/>
    <lineage>
        <taxon>Bacteria</taxon>
        <taxon>Pseudomonadati</taxon>
        <taxon>Pseudomonadota</taxon>
        <taxon>Gammaproteobacteria</taxon>
        <taxon>Pseudomonadales</taxon>
        <taxon>Pseudomonadaceae</taxon>
        <taxon>Pseudomonas</taxon>
    </lineage>
</organism>
<keyword evidence="1" id="KW-1133">Transmembrane helix</keyword>
<dbReference type="GO" id="GO:0016020">
    <property type="term" value="C:membrane"/>
    <property type="evidence" value="ECO:0007669"/>
    <property type="project" value="InterPro"/>
</dbReference>
<dbReference type="EMBL" id="JACAQD010000010">
    <property type="protein sequence ID" value="NWC32356.1"/>
    <property type="molecule type" value="Genomic_DNA"/>
</dbReference>